<comment type="caution">
    <text evidence="1">The sequence shown here is derived from an EMBL/GenBank/DDBJ whole genome shotgun (WGS) entry which is preliminary data.</text>
</comment>
<protein>
    <submittedName>
        <fullName evidence="1">Uncharacterized protein</fullName>
    </submittedName>
</protein>
<reference evidence="1" key="1">
    <citation type="submission" date="2020-08" db="EMBL/GenBank/DDBJ databases">
        <title>Multicomponent nature underlies the extraordinary mechanical properties of spider dragline silk.</title>
        <authorList>
            <person name="Kono N."/>
            <person name="Nakamura H."/>
            <person name="Mori M."/>
            <person name="Yoshida Y."/>
            <person name="Ohtoshi R."/>
            <person name="Malay A.D."/>
            <person name="Moran D.A.P."/>
            <person name="Tomita M."/>
            <person name="Numata K."/>
            <person name="Arakawa K."/>
        </authorList>
    </citation>
    <scope>NUCLEOTIDE SEQUENCE</scope>
</reference>
<sequence>TIKRYTVHKCGLETDPLKRNVKVAILKNLICMVNVCKRMITGAIFERNMANEETSEENYMELSNLVL</sequence>
<organism evidence="1 2">
    <name type="scientific">Trichonephila inaurata madagascariensis</name>
    <dbReference type="NCBI Taxonomy" id="2747483"/>
    <lineage>
        <taxon>Eukaryota</taxon>
        <taxon>Metazoa</taxon>
        <taxon>Ecdysozoa</taxon>
        <taxon>Arthropoda</taxon>
        <taxon>Chelicerata</taxon>
        <taxon>Arachnida</taxon>
        <taxon>Araneae</taxon>
        <taxon>Araneomorphae</taxon>
        <taxon>Entelegynae</taxon>
        <taxon>Araneoidea</taxon>
        <taxon>Nephilidae</taxon>
        <taxon>Trichonephila</taxon>
        <taxon>Trichonephila inaurata</taxon>
    </lineage>
</organism>
<keyword evidence="2" id="KW-1185">Reference proteome</keyword>
<name>A0A8X6X2H5_9ARAC</name>
<gene>
    <name evidence="1" type="ORF">TNIN_199281</name>
</gene>
<dbReference type="AlphaFoldDB" id="A0A8X6X2H5"/>
<dbReference type="EMBL" id="BMAV01005026">
    <property type="protein sequence ID" value="GFY45758.1"/>
    <property type="molecule type" value="Genomic_DNA"/>
</dbReference>
<proteinExistence type="predicted"/>
<accession>A0A8X6X2H5</accession>
<feature type="non-terminal residue" evidence="1">
    <location>
        <position position="1"/>
    </location>
</feature>
<evidence type="ECO:0000313" key="2">
    <source>
        <dbReference type="Proteomes" id="UP000886998"/>
    </source>
</evidence>
<dbReference type="Proteomes" id="UP000886998">
    <property type="component" value="Unassembled WGS sequence"/>
</dbReference>
<evidence type="ECO:0000313" key="1">
    <source>
        <dbReference type="EMBL" id="GFY45758.1"/>
    </source>
</evidence>